<proteinExistence type="predicted"/>
<feature type="non-terminal residue" evidence="1">
    <location>
        <position position="1"/>
    </location>
</feature>
<reference evidence="1" key="1">
    <citation type="submission" date="2014-05" db="EMBL/GenBank/DDBJ databases">
        <authorList>
            <person name="Chronopoulou M."/>
        </authorList>
    </citation>
    <scope>NUCLEOTIDE SEQUENCE</scope>
    <source>
        <tissue evidence="1">Whole organism</tissue>
    </source>
</reference>
<organism evidence="1">
    <name type="scientific">Lepeophtheirus salmonis</name>
    <name type="common">Salmon louse</name>
    <name type="synonym">Caligus salmonis</name>
    <dbReference type="NCBI Taxonomy" id="72036"/>
    <lineage>
        <taxon>Eukaryota</taxon>
        <taxon>Metazoa</taxon>
        <taxon>Ecdysozoa</taxon>
        <taxon>Arthropoda</taxon>
        <taxon>Crustacea</taxon>
        <taxon>Multicrustacea</taxon>
        <taxon>Hexanauplia</taxon>
        <taxon>Copepoda</taxon>
        <taxon>Siphonostomatoida</taxon>
        <taxon>Caligidae</taxon>
        <taxon>Lepeophtheirus</taxon>
    </lineage>
</organism>
<name>A0A0K2UT87_LEPSM</name>
<sequence length="101" mass="11625">SSSRETKRHSQLLSDGVSIHKLPQLKSLCARCIPRRKSVNEIWFQLFLDNYKSKKAEERITCVQKLDGSSLPPYSRSLLQKIRRTHLVTIGWLTASRSTQS</sequence>
<protein>
    <submittedName>
        <fullName evidence="1">Uncharacterized protein</fullName>
    </submittedName>
</protein>
<evidence type="ECO:0000313" key="1">
    <source>
        <dbReference type="EMBL" id="CDW40911.1"/>
    </source>
</evidence>
<accession>A0A0K2UT87</accession>
<dbReference type="EMBL" id="HACA01023550">
    <property type="protein sequence ID" value="CDW40911.1"/>
    <property type="molecule type" value="Transcribed_RNA"/>
</dbReference>
<dbReference type="AlphaFoldDB" id="A0A0K2UT87"/>